<evidence type="ECO:0000259" key="1">
    <source>
        <dbReference type="Pfam" id="PF14649"/>
    </source>
</evidence>
<organism evidence="2 3">
    <name type="scientific">Diabrotica virgifera virgifera</name>
    <name type="common">western corn rootworm</name>
    <dbReference type="NCBI Taxonomy" id="50390"/>
    <lineage>
        <taxon>Eukaryota</taxon>
        <taxon>Metazoa</taxon>
        <taxon>Ecdysozoa</taxon>
        <taxon>Arthropoda</taxon>
        <taxon>Hexapoda</taxon>
        <taxon>Insecta</taxon>
        <taxon>Pterygota</taxon>
        <taxon>Neoptera</taxon>
        <taxon>Endopterygota</taxon>
        <taxon>Coleoptera</taxon>
        <taxon>Polyphaga</taxon>
        <taxon>Cucujiformia</taxon>
        <taxon>Chrysomeloidea</taxon>
        <taxon>Chrysomelidae</taxon>
        <taxon>Galerucinae</taxon>
        <taxon>Diabroticina</taxon>
        <taxon>Diabroticites</taxon>
        <taxon>Diabrotica</taxon>
    </lineage>
</organism>
<dbReference type="RefSeq" id="XP_050514188.1">
    <property type="nucleotide sequence ID" value="XM_050658231.1"/>
</dbReference>
<protein>
    <recommendedName>
        <fullName evidence="1">Spatacsin C-terminal domain-containing protein</fullName>
    </recommendedName>
</protein>
<sequence>MASEDFSTLRPPPPPNLSKENVGIWVGWCCKGDREVAREAAAKGIPVDLVVLFISQRKKIRSEEAENFFRDEVFIWVKELLDRKQIFRASHILTNIGVDSQEELSKVFCSTTNTELREYIGNHLKAQNTLKSYTFDENLQQLWHFLDVILKNNVLISKWKLTESSIDCLNKQEHEWKSQIASRLFLRTHDISLITFMTREALWKQLLAYNDIKLLKIWINVQYNETHDNFDVSENLVKVFKKFFITNEMINQLNSSETSTNTSNLILNDLSQFGIFCNKDLDSFVNIVYRLYQSNHIQNTFQIIRKYTSNISEHHFLHLLVDHCIKNNLHIVLSTCVENFDIFEDVIDKNLHLDLILDFRKLTQQLTEQNLKNNIFKVSTFLSNNLEKYFNRNPLILLSLIFFTENVNVESIFSEKVFQINDIILKESVENLPKKLKYLDAVVNRKNLILSKKITFYDLLEKHYKVDVGKLYAFQFENKSLPDFNNIELRNKFGYLKKINYLFYVKQFRPSIASKLFLINQYENFKGFPEGNVKQVQKKIYKTVFRDFTNIEIASSCIAFLEMIGVDSNFLRVAVKCANILLANGTDMDSVTSMFMNIENSPYAILSLLEPIVIKSIDFDKCVEGSYFVEAMKTYDIVIKFTIYFDLKLPEMFLRSCATNNMWLPFLIFAQLKNYPIDHLKPILQSFKNPNLLEHLNHSVIHDIQVDDQNVLMRERDSRNSFLSRIGVRKSLENLSHGESFYSLNSQSSYGSNSSSGGSDFLEIDISNTKATLLQTLIRCHNSTDPPRALLQACQLYKNPLLAIFATSYEPDSIINCWLTWLAVSCSIYEMFTNFESVALNSHSVANLLNNCMKHRFPKTLLQSFEIFIPGNALRYFLEFINLCLDGTRDTTFLTSKLETFKSCVGQTRRFSIITDNDHEMTYLTNKIWLESTALDLLSTALQYNLNSFYEQILLIELLSQMNLKEFIRCPDLSNLLEILKIIHSSNSDIRFDIEAFLHEKDELKAVDECLKALINNHLFEAALNIAKIQDLPVDIVLVRQWEYKFESRDCNEVEFWFQCNKEFELHNVSADCVVEYFLKYIEKVETNIEKYHLLKQAHQWSKKYDLPSKHSLERDKWLMYLNLEEKWRGFDCTLDEESAPNILYKEMVDLLSHIPQYDGDISPDALNLLRNVINDVLDSSNLWLALKLEKIFGCDNPNLDTLKLCNSLAEGIMAPHQLNTDQRLLITKGTHYRKFSQRRTFLSARLSGLSSASHSPVNSSMIQPNDVLDAPVQDTLAVLCTLAEKVTNGVDMAQTIFMTYRISINIEIPYNLIVSNVDSMKILRDALEDDCLNKLEVIHDFFCVYKWTKEQIADFICEEIIISATKYVTSYSDQYIMWDLKMDQDFHLVLQLLQDNCSILGHKIYAYASATHKSQVLADLDFKISKLALVVELLISAHACFTADCNMEGITIILKKCQSVISHLLTLRSWKLIVRLLTGIGRYTEMNYVFQILREHDQFEFLLRKGSRRDNNLKTALLEYLKKYCPDNKELYKIVALHFTLFSEVALLWEREAHSIIKNLIAVAKLEMQNNRFNPDAEPFILLSNTDGTKICLNKAIENYTHATEFHLQGEKLAKAMNSAKQAELIALQISMLKGLQNNATALCLLNLTHHQIGPLITNHLSFDQTLILVQAYNYEPDWSSVLFAQCVLKTDNNYLQSFMQHLSLTESLVNDISRKFLSANSNSRQEINNMKTILNKLPSVHTKYRIASELSFADIVEDLIMSGQLAYLKDTVWKRGYNN</sequence>
<evidence type="ECO:0000313" key="2">
    <source>
        <dbReference type="EnsemblMetazoa" id="XP_050514188.1"/>
    </source>
</evidence>
<keyword evidence="3" id="KW-1185">Reference proteome</keyword>
<dbReference type="Pfam" id="PF14649">
    <property type="entry name" value="Spatacsin_C"/>
    <property type="match status" value="1"/>
</dbReference>
<dbReference type="GeneID" id="126889701"/>
<dbReference type="PANTHER" id="PTHR13650:SF0">
    <property type="entry name" value="SPATACSIN"/>
    <property type="match status" value="1"/>
</dbReference>
<dbReference type="EnsemblMetazoa" id="XM_050658231.1">
    <property type="protein sequence ID" value="XP_050514188.1"/>
    <property type="gene ID" value="LOC126889701"/>
</dbReference>
<dbReference type="InterPro" id="IPR028107">
    <property type="entry name" value="Spatacsin_C_dom"/>
</dbReference>
<dbReference type="PANTHER" id="PTHR13650">
    <property type="entry name" value="SPATACSIN"/>
    <property type="match status" value="1"/>
</dbReference>
<accession>A0ABM5KVH5</accession>
<feature type="domain" description="Spatacsin C-terminal" evidence="1">
    <location>
        <begin position="1401"/>
        <end position="1719"/>
    </location>
</feature>
<proteinExistence type="predicted"/>
<dbReference type="InterPro" id="IPR028103">
    <property type="entry name" value="Spatacsin"/>
</dbReference>
<evidence type="ECO:0000313" key="3">
    <source>
        <dbReference type="Proteomes" id="UP001652700"/>
    </source>
</evidence>
<name>A0ABM5KVH5_DIAVI</name>
<dbReference type="Proteomes" id="UP001652700">
    <property type="component" value="Unplaced"/>
</dbReference>
<reference evidence="2" key="1">
    <citation type="submission" date="2025-05" db="UniProtKB">
        <authorList>
            <consortium name="EnsemblMetazoa"/>
        </authorList>
    </citation>
    <scope>IDENTIFICATION</scope>
</reference>